<evidence type="ECO:0000313" key="3">
    <source>
        <dbReference type="Proteomes" id="UP000242814"/>
    </source>
</evidence>
<reference evidence="2 3" key="1">
    <citation type="submission" date="2016-06" db="EMBL/GenBank/DDBJ databases">
        <authorList>
            <person name="Kjaerup R.B."/>
            <person name="Dalgaard T.S."/>
            <person name="Juul-Madsen H.R."/>
        </authorList>
    </citation>
    <scope>NUCLEOTIDE SEQUENCE [LARGE SCALE GENOMIC DNA]</scope>
    <source>
        <strain evidence="2 3">Pb300</strain>
    </source>
</reference>
<dbReference type="AlphaFoldDB" id="A0A1D2JMK9"/>
<evidence type="ECO:0000313" key="2">
    <source>
        <dbReference type="EMBL" id="ODH42626.1"/>
    </source>
</evidence>
<evidence type="ECO:0000259" key="1">
    <source>
        <dbReference type="Pfam" id="PF24968"/>
    </source>
</evidence>
<dbReference type="InterPro" id="IPR056672">
    <property type="entry name" value="DUF7770"/>
</dbReference>
<protein>
    <recommendedName>
        <fullName evidence="1">DUF7770 domain-containing protein</fullName>
    </recommendedName>
</protein>
<dbReference type="Proteomes" id="UP000242814">
    <property type="component" value="Unassembled WGS sequence"/>
</dbReference>
<dbReference type="VEuPathDB" id="FungiDB:PADG_11141"/>
<comment type="caution">
    <text evidence="2">The sequence shown here is derived from an EMBL/GenBank/DDBJ whole genome shotgun (WGS) entry which is preliminary data.</text>
</comment>
<sequence>MAGSNETALICRYERQTPTPFSSQKAFSSQKWVYKYTSVNAPLQSIAQLVLLISASTTQSQLTSSKRAVPQFCLGTTAQTILEAIKSANYDRYKFAEGGQGCRFWLDKVAALMQENRITDSESETQAARSALQQVCYSESQLFPAAQITGMTPGASH</sequence>
<organism evidence="2 3">
    <name type="scientific">Paracoccidioides brasiliensis</name>
    <dbReference type="NCBI Taxonomy" id="121759"/>
    <lineage>
        <taxon>Eukaryota</taxon>
        <taxon>Fungi</taxon>
        <taxon>Dikarya</taxon>
        <taxon>Ascomycota</taxon>
        <taxon>Pezizomycotina</taxon>
        <taxon>Eurotiomycetes</taxon>
        <taxon>Eurotiomycetidae</taxon>
        <taxon>Onygenales</taxon>
        <taxon>Ajellomycetaceae</taxon>
        <taxon>Paracoccidioides</taxon>
    </lineage>
</organism>
<feature type="domain" description="DUF7770" evidence="1">
    <location>
        <begin position="55"/>
        <end position="141"/>
    </location>
</feature>
<proteinExistence type="predicted"/>
<dbReference type="Pfam" id="PF24968">
    <property type="entry name" value="DUF7770"/>
    <property type="match status" value="1"/>
</dbReference>
<name>A0A1D2JMK9_PARBR</name>
<dbReference type="VEuPathDB" id="FungiDB:PABG_11534"/>
<accession>A0A1D2JMK9</accession>
<gene>
    <name evidence="2" type="ORF">ACO22_01151</name>
</gene>
<dbReference type="EMBL" id="LZYO01000026">
    <property type="protein sequence ID" value="ODH42626.1"/>
    <property type="molecule type" value="Genomic_DNA"/>
</dbReference>